<evidence type="ECO:0000256" key="2">
    <source>
        <dbReference type="ARBA" id="ARBA00022553"/>
    </source>
</evidence>
<dbReference type="GO" id="GO:0005634">
    <property type="term" value="C:nucleus"/>
    <property type="evidence" value="ECO:0007669"/>
    <property type="project" value="UniProtKB-SubCell"/>
</dbReference>
<evidence type="ECO:0000256" key="4">
    <source>
        <dbReference type="ARBA" id="ARBA00023043"/>
    </source>
</evidence>
<comment type="caution">
    <text evidence="7">The sequence shown here is derived from an EMBL/GenBank/DDBJ whole genome shotgun (WGS) entry which is preliminary data.</text>
</comment>
<dbReference type="InterPro" id="IPR038753">
    <property type="entry name" value="NFKBIL1"/>
</dbReference>
<evidence type="ECO:0000256" key="3">
    <source>
        <dbReference type="ARBA" id="ARBA00022737"/>
    </source>
</evidence>
<keyword evidence="3" id="KW-0677">Repeat</keyword>
<dbReference type="PANTHER" id="PTHR15263">
    <property type="entry name" value="I-KAPPA-B-LIKE PROTEIN IKBL"/>
    <property type="match status" value="1"/>
</dbReference>
<reference evidence="7 8" key="1">
    <citation type="journal article" date="2018" name="Nat. Ecol. Evol.">
        <title>Shark genomes provide insights into elasmobranch evolution and the origin of vertebrates.</title>
        <authorList>
            <person name="Hara Y"/>
            <person name="Yamaguchi K"/>
            <person name="Onimaru K"/>
            <person name="Kadota M"/>
            <person name="Koyanagi M"/>
            <person name="Keeley SD"/>
            <person name="Tatsumi K"/>
            <person name="Tanaka K"/>
            <person name="Motone F"/>
            <person name="Kageyama Y"/>
            <person name="Nozu R"/>
            <person name="Adachi N"/>
            <person name="Nishimura O"/>
            <person name="Nakagawa R"/>
            <person name="Tanegashima C"/>
            <person name="Kiyatake I"/>
            <person name="Matsumoto R"/>
            <person name="Murakumo K"/>
            <person name="Nishida K"/>
            <person name="Terakita A"/>
            <person name="Kuratani S"/>
            <person name="Sato K"/>
            <person name="Hyodo S Kuraku.S."/>
        </authorList>
    </citation>
    <scope>NUCLEOTIDE SEQUENCE [LARGE SCALE GENOMIC DNA]</scope>
</reference>
<organism evidence="7 8">
    <name type="scientific">Scyliorhinus torazame</name>
    <name type="common">Cloudy catshark</name>
    <name type="synonym">Catulus torazame</name>
    <dbReference type="NCBI Taxonomy" id="75743"/>
    <lineage>
        <taxon>Eukaryota</taxon>
        <taxon>Metazoa</taxon>
        <taxon>Chordata</taxon>
        <taxon>Craniata</taxon>
        <taxon>Vertebrata</taxon>
        <taxon>Chondrichthyes</taxon>
        <taxon>Elasmobranchii</taxon>
        <taxon>Galeomorphii</taxon>
        <taxon>Galeoidea</taxon>
        <taxon>Carcharhiniformes</taxon>
        <taxon>Scyliorhinidae</taxon>
        <taxon>Scyliorhinus</taxon>
    </lineage>
</organism>
<dbReference type="AlphaFoldDB" id="A0A401Q2U6"/>
<evidence type="ECO:0000256" key="5">
    <source>
        <dbReference type="ARBA" id="ARBA00023242"/>
    </source>
</evidence>
<proteinExistence type="predicted"/>
<evidence type="ECO:0000313" key="8">
    <source>
        <dbReference type="Proteomes" id="UP000288216"/>
    </source>
</evidence>
<keyword evidence="5" id="KW-0539">Nucleus</keyword>
<sequence>FEDLVVPLRKCCPGAMDVPNGDGVSPRDVLQSMKKQQQQCPGTAAEEGDGPGKEQADREWYHKLFGECEDEFYQKCGRYEEDFLMPDAEPQTYDDWADRLTKEYAAKRARAAGSGVRGKAARAAEERQKEKERREFQERLEAEHRHYLEHAGRKEEELAGRRKRRYERGCADVFSRASGSGGRLTYEDIPWPAPKGTVEEMVAVILHGVEQSDRGPYRRYLRQQQAVWHPDRFIQRCGERLAEADRQKILGMVTALSQALNKLSESVR</sequence>
<comment type="subcellular location">
    <subcellularLocation>
        <location evidence="1">Nucleus</location>
    </subcellularLocation>
</comment>
<evidence type="ECO:0000313" key="7">
    <source>
        <dbReference type="EMBL" id="GCB79705.1"/>
    </source>
</evidence>
<keyword evidence="2" id="KW-0597">Phosphoprotein</keyword>
<dbReference type="PANTHER" id="PTHR15263:SF1">
    <property type="entry name" value="NF-KAPPA-B INHIBITOR-LIKE PROTEIN 1"/>
    <property type="match status" value="1"/>
</dbReference>
<name>A0A401Q2U6_SCYTO</name>
<feature type="region of interest" description="Disordered" evidence="6">
    <location>
        <begin position="17"/>
        <end position="55"/>
    </location>
</feature>
<gene>
    <name evidence="7" type="ORF">scyTo_0016024</name>
</gene>
<dbReference type="GO" id="GO:0043124">
    <property type="term" value="P:negative regulation of canonical NF-kappaB signal transduction"/>
    <property type="evidence" value="ECO:0007669"/>
    <property type="project" value="InterPro"/>
</dbReference>
<evidence type="ECO:0008006" key="9">
    <source>
        <dbReference type="Google" id="ProtNLM"/>
    </source>
</evidence>
<evidence type="ECO:0000256" key="6">
    <source>
        <dbReference type="SAM" id="MobiDB-lite"/>
    </source>
</evidence>
<feature type="non-terminal residue" evidence="7">
    <location>
        <position position="1"/>
    </location>
</feature>
<keyword evidence="4" id="KW-0040">ANK repeat</keyword>
<dbReference type="OMA" id="QEAQGDQ"/>
<keyword evidence="8" id="KW-1185">Reference proteome</keyword>
<accession>A0A401Q2U6</accession>
<evidence type="ECO:0000256" key="1">
    <source>
        <dbReference type="ARBA" id="ARBA00004123"/>
    </source>
</evidence>
<dbReference type="EMBL" id="BFAA01009421">
    <property type="protein sequence ID" value="GCB79705.1"/>
    <property type="molecule type" value="Genomic_DNA"/>
</dbReference>
<protein>
    <recommendedName>
        <fullName evidence="9">NF-kappa-B inhibitor-like protein 1</fullName>
    </recommendedName>
</protein>
<dbReference type="OrthoDB" id="412109at2759"/>
<dbReference type="Proteomes" id="UP000288216">
    <property type="component" value="Unassembled WGS sequence"/>
</dbReference>